<dbReference type="PROSITE" id="PS51715">
    <property type="entry name" value="G_GB1_RHD3"/>
    <property type="match status" value="1"/>
</dbReference>
<name>A0ABY7F2Z5_MYAAR</name>
<reference evidence="7" key="1">
    <citation type="submission" date="2022-11" db="EMBL/GenBank/DDBJ databases">
        <title>Centuries of genome instability and evolution in soft-shell clam transmissible cancer (bioRxiv).</title>
        <authorList>
            <person name="Hart S.F.M."/>
            <person name="Yonemitsu M.A."/>
            <person name="Giersch R.M."/>
            <person name="Beal B.F."/>
            <person name="Arriagada G."/>
            <person name="Davis B.W."/>
            <person name="Ostrander E.A."/>
            <person name="Goff S.P."/>
            <person name="Metzger M.J."/>
        </authorList>
    </citation>
    <scope>NUCLEOTIDE SEQUENCE</scope>
    <source>
        <strain evidence="7">MELC-2E11</strain>
        <tissue evidence="7">Siphon/mantle</tissue>
    </source>
</reference>
<gene>
    <name evidence="7" type="ORF">MAR_003811</name>
</gene>
<keyword evidence="3" id="KW-0342">GTP-binding</keyword>
<dbReference type="SUPFAM" id="SSF52540">
    <property type="entry name" value="P-loop containing nucleoside triphosphate hydrolases"/>
    <property type="match status" value="1"/>
</dbReference>
<evidence type="ECO:0000256" key="5">
    <source>
        <dbReference type="SAM" id="MobiDB-lite"/>
    </source>
</evidence>
<organism evidence="7 8">
    <name type="scientific">Mya arenaria</name>
    <name type="common">Soft-shell clam</name>
    <dbReference type="NCBI Taxonomy" id="6604"/>
    <lineage>
        <taxon>Eukaryota</taxon>
        <taxon>Metazoa</taxon>
        <taxon>Spiralia</taxon>
        <taxon>Lophotrochozoa</taxon>
        <taxon>Mollusca</taxon>
        <taxon>Bivalvia</taxon>
        <taxon>Autobranchia</taxon>
        <taxon>Heteroconchia</taxon>
        <taxon>Euheterodonta</taxon>
        <taxon>Imparidentia</taxon>
        <taxon>Neoheterodontei</taxon>
        <taxon>Myida</taxon>
        <taxon>Myoidea</taxon>
        <taxon>Myidae</taxon>
        <taxon>Mya</taxon>
    </lineage>
</organism>
<dbReference type="InterPro" id="IPR015894">
    <property type="entry name" value="Guanylate-bd_N"/>
</dbReference>
<dbReference type="PANTHER" id="PTHR10751">
    <property type="entry name" value="GUANYLATE BINDING PROTEIN"/>
    <property type="match status" value="1"/>
</dbReference>
<dbReference type="InterPro" id="IPR027417">
    <property type="entry name" value="P-loop_NTPase"/>
</dbReference>
<dbReference type="InterPro" id="IPR036543">
    <property type="entry name" value="Guanylate-bd_C_sf"/>
</dbReference>
<evidence type="ECO:0000256" key="3">
    <source>
        <dbReference type="ARBA" id="ARBA00023134"/>
    </source>
</evidence>
<evidence type="ECO:0000256" key="2">
    <source>
        <dbReference type="ARBA" id="ARBA00022801"/>
    </source>
</evidence>
<feature type="domain" description="GB1/RHD3-type G" evidence="6">
    <location>
        <begin position="1"/>
        <end position="142"/>
    </location>
</feature>
<dbReference type="Pfam" id="PF02263">
    <property type="entry name" value="GBP"/>
    <property type="match status" value="1"/>
</dbReference>
<dbReference type="EMBL" id="CP111020">
    <property type="protein sequence ID" value="WAR13706.1"/>
    <property type="molecule type" value="Genomic_DNA"/>
</dbReference>
<dbReference type="Proteomes" id="UP001164746">
    <property type="component" value="Chromosome 9"/>
</dbReference>
<protein>
    <submittedName>
        <fullName evidence="7">GBP2-like protein</fullName>
    </submittedName>
</protein>
<evidence type="ECO:0000256" key="1">
    <source>
        <dbReference type="ARBA" id="ARBA00022741"/>
    </source>
</evidence>
<dbReference type="Gene3D" id="3.40.50.300">
    <property type="entry name" value="P-loop containing nucleotide triphosphate hydrolases"/>
    <property type="match status" value="1"/>
</dbReference>
<evidence type="ECO:0000259" key="6">
    <source>
        <dbReference type="PROSITE" id="PS51715"/>
    </source>
</evidence>
<dbReference type="SUPFAM" id="SSF48340">
    <property type="entry name" value="Interferon-induced guanylate-binding protein 1 (GBP1), C-terminal domain"/>
    <property type="match status" value="1"/>
</dbReference>
<feature type="region of interest" description="Disordered" evidence="5">
    <location>
        <begin position="298"/>
        <end position="317"/>
    </location>
</feature>
<accession>A0ABY7F2Z5</accession>
<comment type="similarity">
    <text evidence="4">Belongs to the TRAFAC class dynamin-like GTPase superfamily. GB1/RHD3 GTPase family.</text>
</comment>
<dbReference type="InterPro" id="IPR030386">
    <property type="entry name" value="G_GB1_RHD3_dom"/>
</dbReference>
<keyword evidence="1" id="KW-0547">Nucleotide-binding</keyword>
<evidence type="ECO:0000256" key="4">
    <source>
        <dbReference type="PROSITE-ProRule" id="PRU01052"/>
    </source>
</evidence>
<proteinExistence type="inferred from homology"/>
<sequence length="346" mass="41162">MKTFVKKENKRKQRFVSEVSRNIKFGGRCGEGNSLLQCVLPGFVLALRDFSLRLIKGGRQITSDEYLEEYLETNTRKDVSFNKPRECIRKFFPQDKRRCFAFPIPGNIETLEKLESLTFEELSPRFKTVTTMFVSYIYSQEPKQLQELLLPLPSKLLDKHFTDARWSALEYMRTNTIKDIANAVERDAQMEMDLFQQQCQRANEEKIEELCRNILDGMESLCKLKAGSENKEYEVLGGHRIFKRDVDKMRKEYEQALLGYEQREIRLVWRRFAREKEENEYAMEKMIVEMAQDSQKALERQQKEMDEQNLKLNAERERRNKEYENKFTGLLNRIAALEKNKEDHQK</sequence>
<keyword evidence="8" id="KW-1185">Reference proteome</keyword>
<evidence type="ECO:0000313" key="8">
    <source>
        <dbReference type="Proteomes" id="UP001164746"/>
    </source>
</evidence>
<keyword evidence="2" id="KW-0378">Hydrolase</keyword>
<evidence type="ECO:0000313" key="7">
    <source>
        <dbReference type="EMBL" id="WAR13706.1"/>
    </source>
</evidence>